<evidence type="ECO:0000256" key="1">
    <source>
        <dbReference type="ARBA" id="ARBA00004377"/>
    </source>
</evidence>
<dbReference type="AlphaFoldDB" id="A0A7X8TTD6"/>
<keyword evidence="12" id="KW-1185">Reference proteome</keyword>
<keyword evidence="7 10" id="KW-0812">Transmembrane</keyword>
<dbReference type="InterPro" id="IPR012902">
    <property type="entry name" value="N_methyl_site"/>
</dbReference>
<name>A0A7X8TTD6_9VIBR</name>
<evidence type="ECO:0000256" key="10">
    <source>
        <dbReference type="SAM" id="Phobius"/>
    </source>
</evidence>
<dbReference type="Pfam" id="PF11612">
    <property type="entry name" value="T2SSJ"/>
    <property type="match status" value="1"/>
</dbReference>
<dbReference type="Pfam" id="PF07963">
    <property type="entry name" value="N_methyl"/>
    <property type="match status" value="1"/>
</dbReference>
<dbReference type="PANTHER" id="PTHR39583">
    <property type="entry name" value="TYPE II SECRETION SYSTEM PROTEIN J-RELATED"/>
    <property type="match status" value="1"/>
</dbReference>
<dbReference type="RefSeq" id="WP_168837569.1">
    <property type="nucleotide sequence ID" value="NZ_JABAIK010000021.1"/>
</dbReference>
<evidence type="ECO:0000256" key="6">
    <source>
        <dbReference type="ARBA" id="ARBA00022519"/>
    </source>
</evidence>
<keyword evidence="5" id="KW-0488">Methylation</keyword>
<dbReference type="InterPro" id="IPR051621">
    <property type="entry name" value="T2SS_protein_J"/>
</dbReference>
<dbReference type="SUPFAM" id="SSF54523">
    <property type="entry name" value="Pili subunits"/>
    <property type="match status" value="1"/>
</dbReference>
<gene>
    <name evidence="11" type="primary">gspJ</name>
    <name evidence="11" type="ORF">HGP28_16510</name>
</gene>
<keyword evidence="6" id="KW-0997">Cell inner membrane</keyword>
<organism evidence="11 12">
    <name type="scientific">Vibrio agarilyticus</name>
    <dbReference type="NCBI Taxonomy" id="2726741"/>
    <lineage>
        <taxon>Bacteria</taxon>
        <taxon>Pseudomonadati</taxon>
        <taxon>Pseudomonadota</taxon>
        <taxon>Gammaproteobacteria</taxon>
        <taxon>Vibrionales</taxon>
        <taxon>Vibrionaceae</taxon>
        <taxon>Vibrio</taxon>
    </lineage>
</organism>
<evidence type="ECO:0000256" key="9">
    <source>
        <dbReference type="ARBA" id="ARBA00023136"/>
    </source>
</evidence>
<accession>A0A7X8TTD6</accession>
<keyword evidence="4" id="KW-1003">Cell membrane</keyword>
<dbReference type="InterPro" id="IPR010055">
    <property type="entry name" value="T2SS_protein-GspJ"/>
</dbReference>
<dbReference type="GO" id="GO:0005886">
    <property type="term" value="C:plasma membrane"/>
    <property type="evidence" value="ECO:0007669"/>
    <property type="project" value="UniProtKB-SubCell"/>
</dbReference>
<evidence type="ECO:0000256" key="2">
    <source>
        <dbReference type="ARBA" id="ARBA00011084"/>
    </source>
</evidence>
<evidence type="ECO:0000313" key="11">
    <source>
        <dbReference type="EMBL" id="NLS14474.1"/>
    </source>
</evidence>
<comment type="subcellular location">
    <subcellularLocation>
        <location evidence="1">Cell inner membrane</location>
        <topology evidence="1">Single-pass membrane protein</topology>
    </subcellularLocation>
</comment>
<dbReference type="EMBL" id="JABAIK010000021">
    <property type="protein sequence ID" value="NLS14474.1"/>
    <property type="molecule type" value="Genomic_DNA"/>
</dbReference>
<evidence type="ECO:0000256" key="8">
    <source>
        <dbReference type="ARBA" id="ARBA00022989"/>
    </source>
</evidence>
<evidence type="ECO:0000256" key="3">
    <source>
        <dbReference type="ARBA" id="ARBA00021539"/>
    </source>
</evidence>
<evidence type="ECO:0000256" key="5">
    <source>
        <dbReference type="ARBA" id="ARBA00022481"/>
    </source>
</evidence>
<dbReference type="GO" id="GO:0015628">
    <property type="term" value="P:protein secretion by the type II secretion system"/>
    <property type="evidence" value="ECO:0007669"/>
    <property type="project" value="InterPro"/>
</dbReference>
<dbReference type="PANTHER" id="PTHR39583:SF2">
    <property type="entry name" value="TYPE II SECRETION SYSTEM PROTEIN J"/>
    <property type="match status" value="1"/>
</dbReference>
<proteinExistence type="inferred from homology"/>
<comment type="similarity">
    <text evidence="2">Belongs to the GSP J family.</text>
</comment>
<evidence type="ECO:0000256" key="7">
    <source>
        <dbReference type="ARBA" id="ARBA00022692"/>
    </source>
</evidence>
<reference evidence="11 12" key="1">
    <citation type="submission" date="2020-04" db="EMBL/GenBank/DDBJ databases">
        <title>Vibrio sp. SM6, a novel species isolated from seawater.</title>
        <authorList>
            <person name="Wang X."/>
        </authorList>
    </citation>
    <scope>NUCLEOTIDE SEQUENCE [LARGE SCALE GENOMIC DNA]</scope>
    <source>
        <strain evidence="11 12">SM6</strain>
    </source>
</reference>
<evidence type="ECO:0000256" key="4">
    <source>
        <dbReference type="ARBA" id="ARBA00022475"/>
    </source>
</evidence>
<feature type="transmembrane region" description="Helical" evidence="10">
    <location>
        <begin position="20"/>
        <end position="41"/>
    </location>
</feature>
<dbReference type="Gene3D" id="3.10.610.10">
    <property type="entry name" value="GSPII I/J protein-like"/>
    <property type="match status" value="1"/>
</dbReference>
<evidence type="ECO:0000313" key="12">
    <source>
        <dbReference type="Proteomes" id="UP000535589"/>
    </source>
</evidence>
<dbReference type="GO" id="GO:0015627">
    <property type="term" value="C:type II protein secretion system complex"/>
    <property type="evidence" value="ECO:0007669"/>
    <property type="project" value="InterPro"/>
</dbReference>
<comment type="caution">
    <text evidence="11">The sequence shown here is derived from an EMBL/GenBank/DDBJ whole genome shotgun (WGS) entry which is preliminary data.</text>
</comment>
<dbReference type="Proteomes" id="UP000535589">
    <property type="component" value="Unassembled WGS sequence"/>
</dbReference>
<dbReference type="Gene3D" id="2.10.70.20">
    <property type="entry name" value="gspk-gspi-gspj complex like domains"/>
    <property type="match status" value="1"/>
</dbReference>
<dbReference type="NCBIfam" id="TIGR02532">
    <property type="entry name" value="IV_pilin_GFxxxE"/>
    <property type="match status" value="1"/>
</dbReference>
<sequence length="228" mass="25803">MFLNNSCAPTNRRKARGMTLIEVLVSIAIFSTLSVGAYQIVNQVQRSNEISAERSARLNEIQRALVMLDNDFRQMALRQTRSDGEEAGTKLLHWQDYLLDSDEKGVMFARVGWHNPEQQFPRGEVTKVGYRIKDNVLERVWWRYPDTVAGEEGLALPLLTGVEALDMQFFDGKSWVKEWDVESSLPEAVTLELTLDDYETLSRVYITPGGSLDLGQAQGENSQQGDTQ</sequence>
<keyword evidence="9 10" id="KW-0472">Membrane</keyword>
<dbReference type="PROSITE" id="PS00409">
    <property type="entry name" value="PROKAR_NTER_METHYL"/>
    <property type="match status" value="1"/>
</dbReference>
<protein>
    <recommendedName>
        <fullName evidence="3">Type II secretion system protein J</fullName>
    </recommendedName>
</protein>
<dbReference type="InterPro" id="IPR045584">
    <property type="entry name" value="Pilin-like"/>
</dbReference>
<keyword evidence="8 10" id="KW-1133">Transmembrane helix</keyword>
<dbReference type="NCBIfam" id="TIGR01711">
    <property type="entry name" value="gspJ"/>
    <property type="match status" value="1"/>
</dbReference>